<dbReference type="EMBL" id="JACIIV010000027">
    <property type="protein sequence ID" value="MBB6228893.1"/>
    <property type="molecule type" value="Genomic_DNA"/>
</dbReference>
<name>A0A841LD20_9SPHN</name>
<dbReference type="AlphaFoldDB" id="A0A841LD20"/>
<dbReference type="InterPro" id="IPR056906">
    <property type="entry name" value="ORF2/G2P_dom"/>
</dbReference>
<gene>
    <name evidence="3" type="ORF">FHS79_003087</name>
</gene>
<accession>A0A841LD20</accession>
<dbReference type="RefSeq" id="WP_184202068.1">
    <property type="nucleotide sequence ID" value="NZ_BMOX01000068.1"/>
</dbReference>
<evidence type="ECO:0000313" key="4">
    <source>
        <dbReference type="Proteomes" id="UP000538147"/>
    </source>
</evidence>
<evidence type="ECO:0000313" key="3">
    <source>
        <dbReference type="EMBL" id="MBB6228893.1"/>
    </source>
</evidence>
<reference evidence="3 4" key="1">
    <citation type="submission" date="2020-08" db="EMBL/GenBank/DDBJ databases">
        <title>Genomic Encyclopedia of Type Strains, Phase IV (KMG-IV): sequencing the most valuable type-strain genomes for metagenomic binning, comparative biology and taxonomic classification.</title>
        <authorList>
            <person name="Goeker M."/>
        </authorList>
    </citation>
    <scope>NUCLEOTIDE SEQUENCE [LARGE SCALE GENOMIC DNA]</scope>
    <source>
        <strain evidence="3 4">DSM 102189</strain>
    </source>
</reference>
<comment type="caution">
    <text evidence="3">The sequence shown here is derived from an EMBL/GenBank/DDBJ whole genome shotgun (WGS) entry which is preliminary data.</text>
</comment>
<organism evidence="3 4">
    <name type="scientific">Polymorphobacter multimanifer</name>
    <dbReference type="NCBI Taxonomy" id="1070431"/>
    <lineage>
        <taxon>Bacteria</taxon>
        <taxon>Pseudomonadati</taxon>
        <taxon>Pseudomonadota</taxon>
        <taxon>Alphaproteobacteria</taxon>
        <taxon>Sphingomonadales</taxon>
        <taxon>Sphingosinicellaceae</taxon>
        <taxon>Polymorphobacter</taxon>
    </lineage>
</organism>
<feature type="domain" description="Replication-associated protein ORF2/G2P" evidence="2">
    <location>
        <begin position="20"/>
        <end position="102"/>
    </location>
</feature>
<dbReference type="Proteomes" id="UP000538147">
    <property type="component" value="Unassembled WGS sequence"/>
</dbReference>
<keyword evidence="4" id="KW-1185">Reference proteome</keyword>
<sequence>MEFVLSAILKAKAIEMPLNWWVTINWATAGAGDRALKATGRFFKLANDWLRSKGYALAYVWVRETGPYKGEHVHIAMHVPPHVGRAFGHRQRAWIKRAGETGPYRRRTVKTDAIGLRLDHALKGRMYGEFHADDLARVVAYMLKGADDDAAALFGIVKREFGGEIIGKRCGTCLILGRAAQRKTLSRVPITPCHDAGPQRVTPPPMYHIEGHQRDHSKYPASTAAVSKARQDQTVRRKLPARA</sequence>
<proteinExistence type="predicted"/>
<evidence type="ECO:0000256" key="1">
    <source>
        <dbReference type="SAM" id="MobiDB-lite"/>
    </source>
</evidence>
<evidence type="ECO:0000259" key="2">
    <source>
        <dbReference type="Pfam" id="PF23343"/>
    </source>
</evidence>
<dbReference type="Pfam" id="PF23343">
    <property type="entry name" value="REP_ORF2-G2P"/>
    <property type="match status" value="1"/>
</dbReference>
<feature type="region of interest" description="Disordered" evidence="1">
    <location>
        <begin position="207"/>
        <end position="243"/>
    </location>
</feature>
<feature type="compositionally biased region" description="Basic and acidic residues" evidence="1">
    <location>
        <begin position="209"/>
        <end position="218"/>
    </location>
</feature>
<protein>
    <recommendedName>
        <fullName evidence="2">Replication-associated protein ORF2/G2P domain-containing protein</fullName>
    </recommendedName>
</protein>